<dbReference type="AlphaFoldDB" id="A0A9P0VWN3"/>
<sequence length="169" mass="19420">MLGFARVGLSPVRSPILQSIRTFIPYRKGAIPTVYAPLPAKRNGELPIPYLHKKMYETLDPSGQRRELINKANPECLRAGDVIKVTYVDRTSVLGQIIAIRRSNTDSNILIRNKITRLGCEVRIPIFNPRIKNIEVVQRPKRYLARSKHYYIRNTRLDVGDLEATLRKK</sequence>
<protein>
    <submittedName>
        <fullName evidence="4">54S ribosomal protein Img1p, mitochondrial</fullName>
    </submittedName>
</protein>
<keyword evidence="2 4" id="KW-0689">Ribosomal protein</keyword>
<dbReference type="SUPFAM" id="SSF50104">
    <property type="entry name" value="Translation proteins SH3-like domain"/>
    <property type="match status" value="1"/>
</dbReference>
<evidence type="ECO:0000256" key="2">
    <source>
        <dbReference type="ARBA" id="ARBA00022980"/>
    </source>
</evidence>
<dbReference type="PANTHER" id="PTHR15680">
    <property type="entry name" value="RIBOSOMAL PROTEIN L19"/>
    <property type="match status" value="1"/>
</dbReference>
<dbReference type="InterPro" id="IPR008991">
    <property type="entry name" value="Translation_prot_SH3-like_sf"/>
</dbReference>
<dbReference type="Pfam" id="PF01245">
    <property type="entry name" value="Ribosomal_L19"/>
    <property type="match status" value="1"/>
</dbReference>
<evidence type="ECO:0000256" key="3">
    <source>
        <dbReference type="ARBA" id="ARBA00023274"/>
    </source>
</evidence>
<evidence type="ECO:0000313" key="5">
    <source>
        <dbReference type="Proteomes" id="UP000837801"/>
    </source>
</evidence>
<dbReference type="PANTHER" id="PTHR15680:SF9">
    <property type="entry name" value="LARGE RIBOSOMAL SUBUNIT PROTEIN BL19M"/>
    <property type="match status" value="1"/>
</dbReference>
<accession>A0A9P0VWN3</accession>
<reference evidence="4" key="1">
    <citation type="submission" date="2022-03" db="EMBL/GenBank/DDBJ databases">
        <authorList>
            <person name="Legras J.-L."/>
            <person name="Devillers H."/>
            <person name="Grondin C."/>
        </authorList>
    </citation>
    <scope>NUCLEOTIDE SEQUENCE</scope>
    <source>
        <strain evidence="4">CLIB 1423</strain>
    </source>
</reference>
<dbReference type="Gene3D" id="2.30.30.790">
    <property type="match status" value="1"/>
</dbReference>
<dbReference type="InterPro" id="IPR038657">
    <property type="entry name" value="Ribosomal_bL19_sf"/>
</dbReference>
<evidence type="ECO:0000256" key="1">
    <source>
        <dbReference type="ARBA" id="ARBA00005781"/>
    </source>
</evidence>
<dbReference type="OrthoDB" id="432645at2759"/>
<keyword evidence="5" id="KW-1185">Reference proteome</keyword>
<dbReference type="GO" id="GO:0003735">
    <property type="term" value="F:structural constituent of ribosome"/>
    <property type="evidence" value="ECO:0007669"/>
    <property type="project" value="InterPro"/>
</dbReference>
<comment type="similarity">
    <text evidence="1">Belongs to the bacterial ribosomal protein bL19 family.</text>
</comment>
<dbReference type="InterPro" id="IPR001857">
    <property type="entry name" value="Ribosomal_bL19"/>
</dbReference>
<gene>
    <name evidence="4" type="ORF">CLIB1423_03S07360</name>
</gene>
<dbReference type="EMBL" id="CAKXYY010000003">
    <property type="protein sequence ID" value="CAH2351485.1"/>
    <property type="molecule type" value="Genomic_DNA"/>
</dbReference>
<keyword evidence="3" id="KW-0687">Ribonucleoprotein</keyword>
<proteinExistence type="inferred from homology"/>
<comment type="caution">
    <text evidence="4">The sequence shown here is derived from an EMBL/GenBank/DDBJ whole genome shotgun (WGS) entry which is preliminary data.</text>
</comment>
<dbReference type="Proteomes" id="UP000837801">
    <property type="component" value="Unassembled WGS sequence"/>
</dbReference>
<dbReference type="GO" id="GO:0006412">
    <property type="term" value="P:translation"/>
    <property type="evidence" value="ECO:0007669"/>
    <property type="project" value="InterPro"/>
</dbReference>
<evidence type="ECO:0000313" key="4">
    <source>
        <dbReference type="EMBL" id="CAH2351485.1"/>
    </source>
</evidence>
<name>A0A9P0VWN3_9ASCO</name>
<dbReference type="GO" id="GO:0005762">
    <property type="term" value="C:mitochondrial large ribosomal subunit"/>
    <property type="evidence" value="ECO:0007669"/>
    <property type="project" value="TreeGrafter"/>
</dbReference>
<organism evidence="4 5">
    <name type="scientific">[Candida] railenensis</name>
    <dbReference type="NCBI Taxonomy" id="45579"/>
    <lineage>
        <taxon>Eukaryota</taxon>
        <taxon>Fungi</taxon>
        <taxon>Dikarya</taxon>
        <taxon>Ascomycota</taxon>
        <taxon>Saccharomycotina</taxon>
        <taxon>Pichiomycetes</taxon>
        <taxon>Debaryomycetaceae</taxon>
        <taxon>Kurtzmaniella</taxon>
    </lineage>
</organism>